<protein>
    <submittedName>
        <fullName evidence="2">Uncharacterized protein</fullName>
    </submittedName>
</protein>
<dbReference type="RefSeq" id="WP_128783377.1">
    <property type="nucleotide sequence ID" value="NZ_RJLM01000002.1"/>
</dbReference>
<dbReference type="OrthoDB" id="5873895at2"/>
<feature type="transmembrane region" description="Helical" evidence="1">
    <location>
        <begin position="24"/>
        <end position="42"/>
    </location>
</feature>
<evidence type="ECO:0000256" key="1">
    <source>
        <dbReference type="SAM" id="Phobius"/>
    </source>
</evidence>
<keyword evidence="3" id="KW-1185">Reference proteome</keyword>
<feature type="transmembrane region" description="Helical" evidence="1">
    <location>
        <begin position="95"/>
        <end position="117"/>
    </location>
</feature>
<name>A0A444JTU9_9GAMM</name>
<keyword evidence="1" id="KW-1133">Transmembrane helix</keyword>
<feature type="transmembrane region" description="Helical" evidence="1">
    <location>
        <begin position="129"/>
        <end position="154"/>
    </location>
</feature>
<keyword evidence="1" id="KW-0812">Transmembrane</keyword>
<keyword evidence="1" id="KW-0472">Membrane</keyword>
<proteinExistence type="predicted"/>
<accession>A0A444JTU9</accession>
<gene>
    <name evidence="2" type="ORF">EDI28_08420</name>
</gene>
<dbReference type="AlphaFoldDB" id="A0A444JTU9"/>
<sequence length="166" mass="18482">MAEQSESTGNNLPRHYGFNTPQRLFVGYTLAVLVDLTVLNLFEEFWRYVTIQSFTVSLAAAILLQVLLKLSIAAEHRLANYFKSKEGLAPKVYRGLSTYIILVGSKIIMLEAINILFGDKVTFSGPLNGVVAFFAVIFAILIAEITISKVYFALEDKQAESEKIPN</sequence>
<reference evidence="2 3" key="1">
    <citation type="submission" date="2018-11" db="EMBL/GenBank/DDBJ databases">
        <title>Photobacterium sp. BEI247 sp. nov., a marine bacterium isolated from Yongle Blue Hole in the South China Sea.</title>
        <authorList>
            <person name="Wang X."/>
        </authorList>
    </citation>
    <scope>NUCLEOTIDE SEQUENCE [LARGE SCALE GENOMIC DNA]</scope>
    <source>
        <strain evidence="3">BEI247</strain>
    </source>
</reference>
<organism evidence="2 3">
    <name type="scientific">Photobacterium chitinilyticum</name>
    <dbReference type="NCBI Taxonomy" id="2485123"/>
    <lineage>
        <taxon>Bacteria</taxon>
        <taxon>Pseudomonadati</taxon>
        <taxon>Pseudomonadota</taxon>
        <taxon>Gammaproteobacteria</taxon>
        <taxon>Vibrionales</taxon>
        <taxon>Vibrionaceae</taxon>
        <taxon>Photobacterium</taxon>
    </lineage>
</organism>
<evidence type="ECO:0000313" key="2">
    <source>
        <dbReference type="EMBL" id="RWX56465.1"/>
    </source>
</evidence>
<feature type="transmembrane region" description="Helical" evidence="1">
    <location>
        <begin position="54"/>
        <end position="74"/>
    </location>
</feature>
<evidence type="ECO:0000313" key="3">
    <source>
        <dbReference type="Proteomes" id="UP000287563"/>
    </source>
</evidence>
<dbReference type="EMBL" id="RJLM01000002">
    <property type="protein sequence ID" value="RWX56465.1"/>
    <property type="molecule type" value="Genomic_DNA"/>
</dbReference>
<dbReference type="Proteomes" id="UP000287563">
    <property type="component" value="Unassembled WGS sequence"/>
</dbReference>
<comment type="caution">
    <text evidence="2">The sequence shown here is derived from an EMBL/GenBank/DDBJ whole genome shotgun (WGS) entry which is preliminary data.</text>
</comment>